<sequence length="201" mass="22015">MAPLLRVPLLGLFALASFIGLSSCQLDDRSRVSGVIFDMADQPTDQAGAAAASSEVAAKGSSSGSGLRCGRVYLRSYRYRFRRYRISVAIRVLNLDLLKEYSNGACTKGLTFGTYGTDVWANGGCRGLFAICIIPGDNYILSCFSVSFKPQRCYVGEYIKAVTIYRHKSASPCVEGFSYRIEGQELVVFNGCRAEFVVAYR</sequence>
<evidence type="ECO:0000313" key="3">
    <source>
        <dbReference type="Proteomes" id="UP000762676"/>
    </source>
</evidence>
<dbReference type="InterPro" id="IPR021381">
    <property type="entry name" value="DUF3011"/>
</dbReference>
<evidence type="ECO:0000313" key="2">
    <source>
        <dbReference type="EMBL" id="GFR96278.1"/>
    </source>
</evidence>
<dbReference type="AlphaFoldDB" id="A0AAV4HDG6"/>
<protein>
    <submittedName>
        <fullName evidence="2">D-galacturonic acid binding lectin</fullName>
    </submittedName>
</protein>
<reference evidence="2 3" key="1">
    <citation type="journal article" date="2021" name="Elife">
        <title>Chloroplast acquisition without the gene transfer in kleptoplastic sea slugs, Plakobranchus ocellatus.</title>
        <authorList>
            <person name="Maeda T."/>
            <person name="Takahashi S."/>
            <person name="Yoshida T."/>
            <person name="Shimamura S."/>
            <person name="Takaki Y."/>
            <person name="Nagai Y."/>
            <person name="Toyoda A."/>
            <person name="Suzuki Y."/>
            <person name="Arimoto A."/>
            <person name="Ishii H."/>
            <person name="Satoh N."/>
            <person name="Nishiyama T."/>
            <person name="Hasebe M."/>
            <person name="Maruyama T."/>
            <person name="Minagawa J."/>
            <person name="Obokata J."/>
            <person name="Shigenobu S."/>
        </authorList>
    </citation>
    <scope>NUCLEOTIDE SEQUENCE [LARGE SCALE GENOMIC DNA]</scope>
</reference>
<organism evidence="2 3">
    <name type="scientific">Elysia marginata</name>
    <dbReference type="NCBI Taxonomy" id="1093978"/>
    <lineage>
        <taxon>Eukaryota</taxon>
        <taxon>Metazoa</taxon>
        <taxon>Spiralia</taxon>
        <taxon>Lophotrochozoa</taxon>
        <taxon>Mollusca</taxon>
        <taxon>Gastropoda</taxon>
        <taxon>Heterobranchia</taxon>
        <taxon>Euthyneura</taxon>
        <taxon>Panpulmonata</taxon>
        <taxon>Sacoglossa</taxon>
        <taxon>Placobranchoidea</taxon>
        <taxon>Plakobranchidae</taxon>
        <taxon>Elysia</taxon>
    </lineage>
</organism>
<keyword evidence="3" id="KW-1185">Reference proteome</keyword>
<feature type="signal peptide" evidence="1">
    <location>
        <begin position="1"/>
        <end position="24"/>
    </location>
</feature>
<accession>A0AAV4HDG6</accession>
<name>A0AAV4HDG6_9GAST</name>
<proteinExistence type="predicted"/>
<dbReference type="EMBL" id="BMAT01008986">
    <property type="protein sequence ID" value="GFR96278.1"/>
    <property type="molecule type" value="Genomic_DNA"/>
</dbReference>
<feature type="chain" id="PRO_5043562463" evidence="1">
    <location>
        <begin position="25"/>
        <end position="201"/>
    </location>
</feature>
<gene>
    <name evidence="2" type="ORF">ElyMa_004448600</name>
</gene>
<dbReference type="Pfam" id="PF11218">
    <property type="entry name" value="DUF3011"/>
    <property type="match status" value="1"/>
</dbReference>
<dbReference type="Proteomes" id="UP000762676">
    <property type="component" value="Unassembled WGS sequence"/>
</dbReference>
<evidence type="ECO:0000256" key="1">
    <source>
        <dbReference type="SAM" id="SignalP"/>
    </source>
</evidence>
<comment type="caution">
    <text evidence="2">The sequence shown here is derived from an EMBL/GenBank/DDBJ whole genome shotgun (WGS) entry which is preliminary data.</text>
</comment>
<keyword evidence="1" id="KW-0732">Signal</keyword>
<dbReference type="PROSITE" id="PS51257">
    <property type="entry name" value="PROKAR_LIPOPROTEIN"/>
    <property type="match status" value="1"/>
</dbReference>